<reference evidence="7" key="1">
    <citation type="submission" date="2017-08" db="EMBL/GenBank/DDBJ databases">
        <authorList>
            <person name="Imhoff J.F."/>
            <person name="Rahn T."/>
            <person name="Kuenzel S."/>
            <person name="Neulinger S.C."/>
        </authorList>
    </citation>
    <scope>NUCLEOTIDE SEQUENCE</scope>
    <source>
        <strain evidence="7">DSM 11080</strain>
    </source>
</reference>
<comment type="caution">
    <text evidence="7">The sequence shown here is derived from an EMBL/GenBank/DDBJ whole genome shotgun (WGS) entry which is preliminary data.</text>
</comment>
<dbReference type="PANTHER" id="PTHR43646:SF2">
    <property type="entry name" value="GLYCOSYLTRANSFERASE 2-LIKE DOMAIN-CONTAINING PROTEIN"/>
    <property type="match status" value="1"/>
</dbReference>
<keyword evidence="2" id="KW-1003">Cell membrane</keyword>
<evidence type="ECO:0000256" key="4">
    <source>
        <dbReference type="ARBA" id="ARBA00022679"/>
    </source>
</evidence>
<dbReference type="GO" id="GO:0016757">
    <property type="term" value="F:glycosyltransferase activity"/>
    <property type="evidence" value="ECO:0007669"/>
    <property type="project" value="UniProtKB-KW"/>
</dbReference>
<evidence type="ECO:0000313" key="7">
    <source>
        <dbReference type="EMBL" id="MBK1706713.1"/>
    </source>
</evidence>
<evidence type="ECO:0000256" key="1">
    <source>
        <dbReference type="ARBA" id="ARBA00004236"/>
    </source>
</evidence>
<evidence type="ECO:0000256" key="2">
    <source>
        <dbReference type="ARBA" id="ARBA00022475"/>
    </source>
</evidence>
<dbReference type="AlphaFoldDB" id="A0AAJ0XBU7"/>
<proteinExistence type="predicted"/>
<dbReference type="GO" id="GO:0005886">
    <property type="term" value="C:plasma membrane"/>
    <property type="evidence" value="ECO:0007669"/>
    <property type="project" value="UniProtKB-SubCell"/>
</dbReference>
<dbReference type="InterPro" id="IPR026461">
    <property type="entry name" value="Trfase_2_rSAM/seldom_assoc"/>
</dbReference>
<dbReference type="NCBIfam" id="TIGR04283">
    <property type="entry name" value="glyco_like_mftF"/>
    <property type="match status" value="1"/>
</dbReference>
<comment type="subcellular location">
    <subcellularLocation>
        <location evidence="1">Cell membrane</location>
    </subcellularLocation>
</comment>
<dbReference type="PANTHER" id="PTHR43646">
    <property type="entry name" value="GLYCOSYLTRANSFERASE"/>
    <property type="match status" value="1"/>
</dbReference>
<keyword evidence="8" id="KW-1185">Reference proteome</keyword>
<name>A0AAJ0XBU7_9GAMM</name>
<accession>A0AAJ0XBU7</accession>
<dbReference type="EMBL" id="NRSJ01000049">
    <property type="protein sequence ID" value="MBK1706713.1"/>
    <property type="molecule type" value="Genomic_DNA"/>
</dbReference>
<evidence type="ECO:0000256" key="5">
    <source>
        <dbReference type="ARBA" id="ARBA00023136"/>
    </source>
</evidence>
<dbReference type="RefSeq" id="WP_200348183.1">
    <property type="nucleotide sequence ID" value="NZ_NRSJ01000049.1"/>
</dbReference>
<organism evidence="7 8">
    <name type="scientific">Halochromatium glycolicum</name>
    <dbReference type="NCBI Taxonomy" id="85075"/>
    <lineage>
        <taxon>Bacteria</taxon>
        <taxon>Pseudomonadati</taxon>
        <taxon>Pseudomonadota</taxon>
        <taxon>Gammaproteobacteria</taxon>
        <taxon>Chromatiales</taxon>
        <taxon>Chromatiaceae</taxon>
        <taxon>Halochromatium</taxon>
    </lineage>
</organism>
<evidence type="ECO:0000256" key="3">
    <source>
        <dbReference type="ARBA" id="ARBA00022676"/>
    </source>
</evidence>
<dbReference type="Proteomes" id="UP001296776">
    <property type="component" value="Unassembled WGS sequence"/>
</dbReference>
<dbReference type="InterPro" id="IPR001173">
    <property type="entry name" value="Glyco_trans_2-like"/>
</dbReference>
<dbReference type="SUPFAM" id="SSF53448">
    <property type="entry name" value="Nucleotide-diphospho-sugar transferases"/>
    <property type="match status" value="1"/>
</dbReference>
<keyword evidence="4 7" id="KW-0808">Transferase</keyword>
<keyword evidence="3" id="KW-0328">Glycosyltransferase</keyword>
<dbReference type="Gene3D" id="3.90.550.10">
    <property type="entry name" value="Spore Coat Polysaccharide Biosynthesis Protein SpsA, Chain A"/>
    <property type="match status" value="1"/>
</dbReference>
<evidence type="ECO:0000313" key="8">
    <source>
        <dbReference type="Proteomes" id="UP001296776"/>
    </source>
</evidence>
<feature type="domain" description="Glycosyltransferase 2-like" evidence="6">
    <location>
        <begin position="4"/>
        <end position="132"/>
    </location>
</feature>
<dbReference type="CDD" id="cd02522">
    <property type="entry name" value="GT_2_like_a"/>
    <property type="match status" value="1"/>
</dbReference>
<dbReference type="InterPro" id="IPR029044">
    <property type="entry name" value="Nucleotide-diphossugar_trans"/>
</dbReference>
<gene>
    <name evidence="7" type="ORF">CKO40_19740</name>
</gene>
<dbReference type="Pfam" id="PF00535">
    <property type="entry name" value="Glycos_transf_2"/>
    <property type="match status" value="1"/>
</dbReference>
<keyword evidence="5" id="KW-0472">Membrane</keyword>
<sequence length="246" mass="26695">MRLSIIIPTLNEAEAIGVLLADLAPLRAVGAELILVDGGSRDATLARARGTVDQILHAPRGRAAQMNAGAQAAAGDLLWFLHADTRVPAEAISALRAAWADAVGQSLGDRNHGRREGFWGRFDIRLSGRHPLLRLVERGMNARSRLTGIATGDQGLFASRVAFDRVGGFPPLALMEDIALSAALRRLARPVCLRARLLASSRRWEQGGVLRTILLMWRLRLAYALGADPVQLAGHYEGRNRPRGDR</sequence>
<protein>
    <submittedName>
        <fullName evidence="7">Glycosyl transferase</fullName>
    </submittedName>
</protein>
<evidence type="ECO:0000259" key="6">
    <source>
        <dbReference type="Pfam" id="PF00535"/>
    </source>
</evidence>
<reference evidence="7" key="2">
    <citation type="journal article" date="2020" name="Microorganisms">
        <title>Osmotic Adaptation and Compatible Solute Biosynthesis of Phototrophic Bacteria as Revealed from Genome Analyses.</title>
        <authorList>
            <person name="Imhoff J.F."/>
            <person name="Rahn T."/>
            <person name="Kunzel S."/>
            <person name="Keller A."/>
            <person name="Neulinger S.C."/>
        </authorList>
    </citation>
    <scope>NUCLEOTIDE SEQUENCE</scope>
    <source>
        <strain evidence="7">DSM 11080</strain>
    </source>
</reference>